<evidence type="ECO:0000313" key="5">
    <source>
        <dbReference type="WBParaSite" id="GPUH_0000287701-mRNA-1"/>
    </source>
</evidence>
<dbReference type="Gene3D" id="1.10.287.70">
    <property type="match status" value="1"/>
</dbReference>
<evidence type="ECO:0000313" key="4">
    <source>
        <dbReference type="Proteomes" id="UP000271098"/>
    </source>
</evidence>
<keyword evidence="1" id="KW-1133">Transmembrane helix</keyword>
<proteinExistence type="predicted"/>
<reference evidence="3 4" key="2">
    <citation type="submission" date="2018-11" db="EMBL/GenBank/DDBJ databases">
        <authorList>
            <consortium name="Pathogen Informatics"/>
        </authorList>
    </citation>
    <scope>NUCLEOTIDE SEQUENCE [LARGE SCALE GENOMIC DNA]</scope>
</reference>
<evidence type="ECO:0000256" key="1">
    <source>
        <dbReference type="SAM" id="Phobius"/>
    </source>
</evidence>
<dbReference type="WBParaSite" id="GPUH_0000287701-mRNA-1">
    <property type="protein sequence ID" value="GPUH_0000287701-mRNA-1"/>
    <property type="gene ID" value="GPUH_0000287701"/>
</dbReference>
<dbReference type="EMBL" id="UYRT01004576">
    <property type="protein sequence ID" value="VDK36767.1"/>
    <property type="molecule type" value="Genomic_DNA"/>
</dbReference>
<dbReference type="Pfam" id="PF07885">
    <property type="entry name" value="Ion_trans_2"/>
    <property type="match status" value="1"/>
</dbReference>
<dbReference type="AlphaFoldDB" id="A0A183D2D1"/>
<accession>A0A183D2D1</accession>
<evidence type="ECO:0000313" key="3">
    <source>
        <dbReference type="EMBL" id="VDK36767.1"/>
    </source>
</evidence>
<dbReference type="OrthoDB" id="297496at2759"/>
<feature type="domain" description="Potassium channel" evidence="2">
    <location>
        <begin position="2"/>
        <end position="43"/>
    </location>
</feature>
<keyword evidence="4" id="KW-1185">Reference proteome</keyword>
<keyword evidence="1" id="KW-0472">Membrane</keyword>
<feature type="transmembrane region" description="Helical" evidence="1">
    <location>
        <begin position="20"/>
        <end position="41"/>
    </location>
</feature>
<protein>
    <submittedName>
        <fullName evidence="5">Ion_trans_2 domain-containing protein</fullName>
    </submittedName>
</protein>
<reference evidence="5" key="1">
    <citation type="submission" date="2016-06" db="UniProtKB">
        <authorList>
            <consortium name="WormBaseParasite"/>
        </authorList>
    </citation>
    <scope>IDENTIFICATION</scope>
</reference>
<evidence type="ECO:0000259" key="2">
    <source>
        <dbReference type="Pfam" id="PF07885"/>
    </source>
</evidence>
<name>A0A183D2D1_9BILA</name>
<gene>
    <name evidence="3" type="ORF">GPUH_LOCUS2871</name>
</gene>
<organism evidence="5">
    <name type="scientific">Gongylonema pulchrum</name>
    <dbReference type="NCBI Taxonomy" id="637853"/>
    <lineage>
        <taxon>Eukaryota</taxon>
        <taxon>Metazoa</taxon>
        <taxon>Ecdysozoa</taxon>
        <taxon>Nematoda</taxon>
        <taxon>Chromadorea</taxon>
        <taxon>Rhabditida</taxon>
        <taxon>Spirurina</taxon>
        <taxon>Spiruromorpha</taxon>
        <taxon>Spiruroidea</taxon>
        <taxon>Gongylonematidae</taxon>
        <taxon>Gongylonema</taxon>
    </lineage>
</organism>
<dbReference type="InterPro" id="IPR013099">
    <property type="entry name" value="K_chnl_dom"/>
</dbReference>
<sequence>MVGFSTIGLGDITPTQPKYLLMLFIYIIIGLSLVSMCINLIQVKFLPRNLSVDDVMKLVDTEESDIIMITELIRDDSNLSDISESSDASGQVC</sequence>
<dbReference type="SUPFAM" id="SSF81324">
    <property type="entry name" value="Voltage-gated potassium channels"/>
    <property type="match status" value="1"/>
</dbReference>
<keyword evidence="1" id="KW-0812">Transmembrane</keyword>
<dbReference type="Proteomes" id="UP000271098">
    <property type="component" value="Unassembled WGS sequence"/>
</dbReference>